<proteinExistence type="predicted"/>
<dbReference type="CDD" id="cd02440">
    <property type="entry name" value="AdoMet_MTases"/>
    <property type="match status" value="1"/>
</dbReference>
<gene>
    <name evidence="2" type="ORF">CHL78_010815</name>
</gene>
<dbReference type="Pfam" id="PF08241">
    <property type="entry name" value="Methyltransf_11"/>
    <property type="match status" value="1"/>
</dbReference>
<protein>
    <submittedName>
        <fullName evidence="2">Class I SAM-dependent methyltransferase</fullName>
    </submittedName>
</protein>
<dbReference type="Proteomes" id="UP000215694">
    <property type="component" value="Unassembled WGS sequence"/>
</dbReference>
<dbReference type="SUPFAM" id="SSF53335">
    <property type="entry name" value="S-adenosyl-L-methionine-dependent methyltransferases"/>
    <property type="match status" value="1"/>
</dbReference>
<comment type="caution">
    <text evidence="2">The sequence shown here is derived from an EMBL/GenBank/DDBJ whole genome shotgun (WGS) entry which is preliminary data.</text>
</comment>
<reference evidence="2 3" key="1">
    <citation type="journal article" date="2017" name="Genome Announc.">
        <title>Draft Genome Sequence of Romboutsia weinsteinii sp. nov. Strain CCRI-19649(T) Isolated from Surface Water.</title>
        <authorList>
            <person name="Maheux A.F."/>
            <person name="Boudreau D.K."/>
            <person name="Berube E."/>
            <person name="Boissinot M."/>
            <person name="Cantin P."/>
            <person name="Raymond F."/>
            <person name="Corbeil J."/>
            <person name="Omar R.F."/>
            <person name="Bergeron M.G."/>
        </authorList>
    </citation>
    <scope>NUCLEOTIDE SEQUENCE [LARGE SCALE GENOMIC DNA]</scope>
    <source>
        <strain evidence="2 3">CCRI-19649</strain>
    </source>
</reference>
<sequence length="261" mass="30399">MLRYKEQVNSYYKDYDEENRLIKDNSHSIEFITTTHYLNKYIDKESKILELGAATGRYSFYYSKNGCSVTAVELCDKHIEIMREKTTNNEIEIIHGDALDLSEFSDDSFDVVLCLGPIYHLTKPEDRDRCIKESLRVLKPGGLFAIAYISRFATFANMINRNKENINDIGLRNIAKTGIEFGDDRDCFYHSTYDEIEYLMNINGIERVKHIGSDGISDILRLRVNEFTKEEFDLWMKYHLDTCENKSLIGYSQHGLFIGKK</sequence>
<dbReference type="InterPro" id="IPR013216">
    <property type="entry name" value="Methyltransf_11"/>
</dbReference>
<feature type="domain" description="Methyltransferase type 11" evidence="1">
    <location>
        <begin position="49"/>
        <end position="146"/>
    </location>
</feature>
<keyword evidence="2" id="KW-0808">Transferase</keyword>
<dbReference type="GO" id="GO:0008757">
    <property type="term" value="F:S-adenosylmethionine-dependent methyltransferase activity"/>
    <property type="evidence" value="ECO:0007669"/>
    <property type="project" value="InterPro"/>
</dbReference>
<dbReference type="EMBL" id="NOJY02000016">
    <property type="protein sequence ID" value="RDY27106.1"/>
    <property type="molecule type" value="Genomic_DNA"/>
</dbReference>
<dbReference type="AlphaFoldDB" id="A0A371J360"/>
<keyword evidence="2" id="KW-0489">Methyltransferase</keyword>
<dbReference type="PANTHER" id="PTHR43591:SF110">
    <property type="entry name" value="RHODANESE DOMAIN-CONTAINING PROTEIN"/>
    <property type="match status" value="1"/>
</dbReference>
<evidence type="ECO:0000259" key="1">
    <source>
        <dbReference type="Pfam" id="PF08241"/>
    </source>
</evidence>
<evidence type="ECO:0000313" key="3">
    <source>
        <dbReference type="Proteomes" id="UP000215694"/>
    </source>
</evidence>
<name>A0A371J360_9FIRM</name>
<dbReference type="PANTHER" id="PTHR43591">
    <property type="entry name" value="METHYLTRANSFERASE"/>
    <property type="match status" value="1"/>
</dbReference>
<keyword evidence="3" id="KW-1185">Reference proteome</keyword>
<dbReference type="InterPro" id="IPR029063">
    <property type="entry name" value="SAM-dependent_MTases_sf"/>
</dbReference>
<organism evidence="2 3">
    <name type="scientific">Romboutsia weinsteinii</name>
    <dbReference type="NCBI Taxonomy" id="2020949"/>
    <lineage>
        <taxon>Bacteria</taxon>
        <taxon>Bacillati</taxon>
        <taxon>Bacillota</taxon>
        <taxon>Clostridia</taxon>
        <taxon>Peptostreptococcales</taxon>
        <taxon>Peptostreptococcaceae</taxon>
        <taxon>Romboutsia</taxon>
    </lineage>
</organism>
<evidence type="ECO:0000313" key="2">
    <source>
        <dbReference type="EMBL" id="RDY27106.1"/>
    </source>
</evidence>
<dbReference type="Gene3D" id="3.40.50.150">
    <property type="entry name" value="Vaccinia Virus protein VP39"/>
    <property type="match status" value="1"/>
</dbReference>
<dbReference type="GO" id="GO:0032259">
    <property type="term" value="P:methylation"/>
    <property type="evidence" value="ECO:0007669"/>
    <property type="project" value="UniProtKB-KW"/>
</dbReference>
<accession>A0A371J360</accession>